<dbReference type="Pfam" id="PF13894">
    <property type="entry name" value="zf-C2H2_4"/>
    <property type="match status" value="1"/>
</dbReference>
<keyword evidence="6" id="KW-0862">Zinc</keyword>
<feature type="domain" description="C2H2-type" evidence="13">
    <location>
        <begin position="349"/>
        <end position="378"/>
    </location>
</feature>
<feature type="domain" description="C2H2-type" evidence="13">
    <location>
        <begin position="633"/>
        <end position="660"/>
    </location>
</feature>
<feature type="domain" description="C2H2-type" evidence="13">
    <location>
        <begin position="745"/>
        <end position="772"/>
    </location>
</feature>
<dbReference type="GO" id="GO:0008270">
    <property type="term" value="F:zinc ion binding"/>
    <property type="evidence" value="ECO:0007669"/>
    <property type="project" value="UniProtKB-KW"/>
</dbReference>
<keyword evidence="3" id="KW-0479">Metal-binding</keyword>
<sequence length="1014" mass="114741">MTEPEGDNIPNVDKTVYIQQDDQTLISDTDDGDDLHVCRKCNKIFKSLEEYLEHKVKYENYRISQTRSKLDRRMVLPQLVQKQKRKDKKEKVEVSEKNEVQIIAQQEGIDSAKSAAFVIIGCDLSLDKSPVKLEGVTEVKQENALDEQLPKKRGRKKKSVVLEAPTVKDVVEVLYPCTQCDKKFRREATLRWHIKYEHRDDKENGEDSEGEYLEEVSAENDGDFKIDIKGEEGETIHFTLDDGKNPQEIHVIIEQPGDVSKLHGAEEQDGGVSNLPCKQSAVRPRELDRPFPCEICGRCFKEITVLKAHGVVHSNERKYVCTADNCPYGFKTKGGLVRHMRRHTGERPFTCESCGRAFSESGALSRHMKSRRNCAQTPDSAYPRYMKNWTYHPNIPAVIDPSQRDVFQGRSTLQHPVNLTEAEETGGEIHYLITGSTEGSVVTAEIITRHASVVEAVTTRGPDLEIVTTVTAQQGFSEHTHIPDSTQEHGVALESPQDVDSLDSKHNVEAQSLRPTQCRVCRKDLKTIEGLEIHLRSHLADQPARCVLCHFLSHDREELRQHNLSMHSDSLNDIEASVLAMEEEEGGLKGESFQDKKAATRDALIAVRELYNLKKQNTSVKEEKSCPTASGTPQCMVCSRYFRGNGYLLQHMRTHIGDRPYQCSICSRSFTSRDILKKHMFVHKEQRDFKCGECGKLFKRLAHVQQHFRIHSQERTYRCSVCDKPFKTQNSLTVHMRTHSGVNPYRCHVCNKHFRERGSLQRHMRLHTGEKPYKCPLCKRAFAEHGTLSRHLKAKVPCSTNHISADMDHSLCSSSTMLTQFSTVVANTQQYIQAADTSTQYIQQVGDSQQLMLPSVQEVNEGYVVLDTTDKHSEGMIENVEVITEEELPQTERPDYYDGQETETLQIVDSDTGESVIIMADKSIVDLIREQQLLFESGETGSSLQKIKDILHAAGNVTSVFKDDFSVELESQEVDSGAEQQETVIEMLDAEMPEQDSNTSQRQTGCTTSTAAAQ</sequence>
<evidence type="ECO:0000256" key="5">
    <source>
        <dbReference type="ARBA" id="ARBA00022771"/>
    </source>
</evidence>
<protein>
    <recommendedName>
        <fullName evidence="13">C2H2-type domain-containing protein</fullName>
    </recommendedName>
</protein>
<keyword evidence="10" id="KW-0539">Nucleus</keyword>
<dbReference type="OrthoDB" id="4748970at2759"/>
<evidence type="ECO:0000256" key="10">
    <source>
        <dbReference type="ARBA" id="ARBA00023242"/>
    </source>
</evidence>
<name>A0A8S3ZIL1_9EUPU</name>
<feature type="domain" description="C2H2-type" evidence="13">
    <location>
        <begin position="516"/>
        <end position="543"/>
    </location>
</feature>
<dbReference type="InterPro" id="IPR036236">
    <property type="entry name" value="Znf_C2H2_sf"/>
</dbReference>
<dbReference type="AlphaFoldDB" id="A0A8S3ZIL1"/>
<evidence type="ECO:0000256" key="12">
    <source>
        <dbReference type="SAM" id="MobiDB-lite"/>
    </source>
</evidence>
<feature type="domain" description="C2H2-type" evidence="13">
    <location>
        <begin position="291"/>
        <end position="318"/>
    </location>
</feature>
<keyword evidence="15" id="KW-1185">Reference proteome</keyword>
<evidence type="ECO:0000256" key="4">
    <source>
        <dbReference type="ARBA" id="ARBA00022737"/>
    </source>
</evidence>
<feature type="region of interest" description="Disordered" evidence="12">
    <location>
        <begin position="991"/>
        <end position="1014"/>
    </location>
</feature>
<evidence type="ECO:0000256" key="2">
    <source>
        <dbReference type="ARBA" id="ARBA00006991"/>
    </source>
</evidence>
<accession>A0A8S3ZIL1</accession>
<proteinExistence type="inferred from homology"/>
<dbReference type="FunFam" id="3.30.160.60:FF:000710">
    <property type="entry name" value="Zinc finger protein 768"/>
    <property type="match status" value="1"/>
</dbReference>
<dbReference type="FunFam" id="3.30.160.60:FF:001370">
    <property type="entry name" value="Zinc finger protein"/>
    <property type="match status" value="1"/>
</dbReference>
<evidence type="ECO:0000256" key="8">
    <source>
        <dbReference type="ARBA" id="ARBA00023125"/>
    </source>
</evidence>
<comment type="similarity">
    <text evidence="2">Belongs to the krueppel C2H2-type zinc-finger protein family.</text>
</comment>
<dbReference type="PROSITE" id="PS00028">
    <property type="entry name" value="ZINC_FINGER_C2H2_1"/>
    <property type="match status" value="9"/>
</dbReference>
<keyword evidence="8" id="KW-0238">DNA-binding</keyword>
<keyword evidence="9" id="KW-0804">Transcription</keyword>
<evidence type="ECO:0000256" key="6">
    <source>
        <dbReference type="ARBA" id="ARBA00022833"/>
    </source>
</evidence>
<evidence type="ECO:0000313" key="14">
    <source>
        <dbReference type="EMBL" id="CAG5129169.1"/>
    </source>
</evidence>
<dbReference type="EMBL" id="CAJHNH020003380">
    <property type="protein sequence ID" value="CAG5129169.1"/>
    <property type="molecule type" value="Genomic_DNA"/>
</dbReference>
<keyword evidence="5 11" id="KW-0863">Zinc-finger</keyword>
<feature type="compositionally biased region" description="Polar residues" evidence="12">
    <location>
        <begin position="995"/>
        <end position="1014"/>
    </location>
</feature>
<dbReference type="FunFam" id="3.30.160.60:FF:000624">
    <property type="entry name" value="zinc finger protein 697"/>
    <property type="match status" value="1"/>
</dbReference>
<comment type="caution">
    <text evidence="14">The sequence shown here is derived from an EMBL/GenBank/DDBJ whole genome shotgun (WGS) entry which is preliminary data.</text>
</comment>
<dbReference type="FunFam" id="3.30.160.60:FF:000264">
    <property type="entry name" value="Zinc finger protein 236"/>
    <property type="match status" value="1"/>
</dbReference>
<evidence type="ECO:0000313" key="15">
    <source>
        <dbReference type="Proteomes" id="UP000678393"/>
    </source>
</evidence>
<dbReference type="InterPro" id="IPR013087">
    <property type="entry name" value="Znf_C2H2_type"/>
</dbReference>
<evidence type="ECO:0000256" key="3">
    <source>
        <dbReference type="ARBA" id="ARBA00022723"/>
    </source>
</evidence>
<gene>
    <name evidence="14" type="ORF">CUNI_LOCUS14727</name>
</gene>
<dbReference type="GO" id="GO:0005634">
    <property type="term" value="C:nucleus"/>
    <property type="evidence" value="ECO:0007669"/>
    <property type="project" value="UniProtKB-SubCell"/>
</dbReference>
<feature type="domain" description="C2H2-type" evidence="13">
    <location>
        <begin position="175"/>
        <end position="203"/>
    </location>
</feature>
<evidence type="ECO:0000256" key="9">
    <source>
        <dbReference type="ARBA" id="ARBA00023163"/>
    </source>
</evidence>
<dbReference type="PANTHER" id="PTHR24394:SF44">
    <property type="entry name" value="ZINC FINGER PROTEIN 271-LIKE"/>
    <property type="match status" value="1"/>
</dbReference>
<comment type="subcellular location">
    <subcellularLocation>
        <location evidence="1">Nucleus</location>
    </subcellularLocation>
</comment>
<dbReference type="PROSITE" id="PS50157">
    <property type="entry name" value="ZINC_FINGER_C2H2_2"/>
    <property type="match status" value="11"/>
</dbReference>
<dbReference type="FunFam" id="3.30.160.60:FF:001182">
    <property type="entry name" value="Zinc finger, C2H2 type"/>
    <property type="match status" value="1"/>
</dbReference>
<dbReference type="SMART" id="SM00355">
    <property type="entry name" value="ZnF_C2H2"/>
    <property type="match status" value="13"/>
</dbReference>
<dbReference type="Pfam" id="PF00096">
    <property type="entry name" value="zf-C2H2"/>
    <property type="match status" value="6"/>
</dbReference>
<feature type="domain" description="C2H2-type" evidence="13">
    <location>
        <begin position="319"/>
        <end position="348"/>
    </location>
</feature>
<reference evidence="14" key="1">
    <citation type="submission" date="2021-04" db="EMBL/GenBank/DDBJ databases">
        <authorList>
            <consortium name="Molecular Ecology Group"/>
        </authorList>
    </citation>
    <scope>NUCLEOTIDE SEQUENCE</scope>
</reference>
<dbReference type="Gene3D" id="3.30.160.60">
    <property type="entry name" value="Classic Zinc Finger"/>
    <property type="match status" value="10"/>
</dbReference>
<dbReference type="Proteomes" id="UP000678393">
    <property type="component" value="Unassembled WGS sequence"/>
</dbReference>
<evidence type="ECO:0000256" key="1">
    <source>
        <dbReference type="ARBA" id="ARBA00004123"/>
    </source>
</evidence>
<feature type="domain" description="C2H2-type" evidence="13">
    <location>
        <begin position="661"/>
        <end position="688"/>
    </location>
</feature>
<evidence type="ECO:0000256" key="11">
    <source>
        <dbReference type="PROSITE-ProRule" id="PRU00042"/>
    </source>
</evidence>
<dbReference type="FunFam" id="3.30.160.60:FF:000110">
    <property type="entry name" value="Zinc finger protein-like"/>
    <property type="match status" value="1"/>
</dbReference>
<keyword evidence="7" id="KW-0805">Transcription regulation</keyword>
<dbReference type="GO" id="GO:0000981">
    <property type="term" value="F:DNA-binding transcription factor activity, RNA polymerase II-specific"/>
    <property type="evidence" value="ECO:0007669"/>
    <property type="project" value="TreeGrafter"/>
</dbReference>
<evidence type="ECO:0000259" key="13">
    <source>
        <dbReference type="PROSITE" id="PS50157"/>
    </source>
</evidence>
<feature type="domain" description="C2H2-type" evidence="13">
    <location>
        <begin position="717"/>
        <end position="744"/>
    </location>
</feature>
<feature type="domain" description="C2H2-type" evidence="13">
    <location>
        <begin position="689"/>
        <end position="716"/>
    </location>
</feature>
<dbReference type="GO" id="GO:0003690">
    <property type="term" value="F:double-stranded DNA binding"/>
    <property type="evidence" value="ECO:0007669"/>
    <property type="project" value="UniProtKB-ARBA"/>
</dbReference>
<evidence type="ECO:0000256" key="7">
    <source>
        <dbReference type="ARBA" id="ARBA00023015"/>
    </source>
</evidence>
<dbReference type="SUPFAM" id="SSF57667">
    <property type="entry name" value="beta-beta-alpha zinc fingers"/>
    <property type="match status" value="7"/>
</dbReference>
<feature type="domain" description="C2H2-type" evidence="13">
    <location>
        <begin position="773"/>
        <end position="807"/>
    </location>
</feature>
<organism evidence="14 15">
    <name type="scientific">Candidula unifasciata</name>
    <dbReference type="NCBI Taxonomy" id="100452"/>
    <lineage>
        <taxon>Eukaryota</taxon>
        <taxon>Metazoa</taxon>
        <taxon>Spiralia</taxon>
        <taxon>Lophotrochozoa</taxon>
        <taxon>Mollusca</taxon>
        <taxon>Gastropoda</taxon>
        <taxon>Heterobranchia</taxon>
        <taxon>Euthyneura</taxon>
        <taxon>Panpulmonata</taxon>
        <taxon>Eupulmonata</taxon>
        <taxon>Stylommatophora</taxon>
        <taxon>Helicina</taxon>
        <taxon>Helicoidea</taxon>
        <taxon>Geomitridae</taxon>
        <taxon>Candidula</taxon>
    </lineage>
</organism>
<keyword evidence="4" id="KW-0677">Repeat</keyword>
<dbReference type="PANTHER" id="PTHR24394">
    <property type="entry name" value="ZINC FINGER PROTEIN"/>
    <property type="match status" value="1"/>
</dbReference>